<dbReference type="Proteomes" id="UP001596023">
    <property type="component" value="Unassembled WGS sequence"/>
</dbReference>
<evidence type="ECO:0000313" key="1">
    <source>
        <dbReference type="EMBL" id="MFC4675740.1"/>
    </source>
</evidence>
<protein>
    <submittedName>
        <fullName evidence="1">Uncharacterized protein</fullName>
    </submittedName>
</protein>
<organism evidence="1 2">
    <name type="scientific">Dysgonomonas termitidis</name>
    <dbReference type="NCBI Taxonomy" id="1516126"/>
    <lineage>
        <taxon>Bacteria</taxon>
        <taxon>Pseudomonadati</taxon>
        <taxon>Bacteroidota</taxon>
        <taxon>Bacteroidia</taxon>
        <taxon>Bacteroidales</taxon>
        <taxon>Dysgonomonadaceae</taxon>
        <taxon>Dysgonomonas</taxon>
    </lineage>
</organism>
<comment type="caution">
    <text evidence="1">The sequence shown here is derived from an EMBL/GenBank/DDBJ whole genome shotgun (WGS) entry which is preliminary data.</text>
</comment>
<keyword evidence="2" id="KW-1185">Reference proteome</keyword>
<sequence length="167" mass="19112">MPIDFFEPTVRASTDAESFGLCDDETLPGQVPAPAYLDIQNPLAWIGVVENPSKMTVDFYPVDNHLAIFREDGSIENKCDCLLHYNNSVHFIELKERQYSGWVSSACRQLKATINCFSQNYNISEYNLKAQICNKERPNFSQNYMISMEKFEDETKVGLIIAKLVRL</sequence>
<dbReference type="RefSeq" id="WP_379999253.1">
    <property type="nucleotide sequence ID" value="NZ_JBHSGN010000115.1"/>
</dbReference>
<gene>
    <name evidence="1" type="ORF">ACFO6W_18800</name>
</gene>
<evidence type="ECO:0000313" key="2">
    <source>
        <dbReference type="Proteomes" id="UP001596023"/>
    </source>
</evidence>
<accession>A0ABV9L0A7</accession>
<dbReference type="EMBL" id="JBHSGN010000115">
    <property type="protein sequence ID" value="MFC4675740.1"/>
    <property type="molecule type" value="Genomic_DNA"/>
</dbReference>
<reference evidence="2" key="1">
    <citation type="journal article" date="2019" name="Int. J. Syst. Evol. Microbiol.">
        <title>The Global Catalogue of Microorganisms (GCM) 10K type strain sequencing project: providing services to taxonomists for standard genome sequencing and annotation.</title>
        <authorList>
            <consortium name="The Broad Institute Genomics Platform"/>
            <consortium name="The Broad Institute Genome Sequencing Center for Infectious Disease"/>
            <person name="Wu L."/>
            <person name="Ma J."/>
        </authorList>
    </citation>
    <scope>NUCLEOTIDE SEQUENCE [LARGE SCALE GENOMIC DNA]</scope>
    <source>
        <strain evidence="2">CCUG 66188</strain>
    </source>
</reference>
<proteinExistence type="predicted"/>
<name>A0ABV9L0A7_9BACT</name>